<proteinExistence type="predicted"/>
<dbReference type="InterPro" id="IPR011009">
    <property type="entry name" value="Kinase-like_dom_sf"/>
</dbReference>
<dbReference type="Proteomes" id="UP001498421">
    <property type="component" value="Unassembled WGS sequence"/>
</dbReference>
<name>A0ABR1HHG2_9HYPO</name>
<gene>
    <name evidence="1" type="ORF">QQZ08_010315</name>
</gene>
<accession>A0ABR1HHG2</accession>
<comment type="caution">
    <text evidence="1">The sequence shown here is derived from an EMBL/GenBank/DDBJ whole genome shotgun (WGS) entry which is preliminary data.</text>
</comment>
<evidence type="ECO:0008006" key="3">
    <source>
        <dbReference type="Google" id="ProtNLM"/>
    </source>
</evidence>
<evidence type="ECO:0000313" key="2">
    <source>
        <dbReference type="Proteomes" id="UP001498421"/>
    </source>
</evidence>
<organism evidence="1 2">
    <name type="scientific">Neonectria magnoliae</name>
    <dbReference type="NCBI Taxonomy" id="2732573"/>
    <lineage>
        <taxon>Eukaryota</taxon>
        <taxon>Fungi</taxon>
        <taxon>Dikarya</taxon>
        <taxon>Ascomycota</taxon>
        <taxon>Pezizomycotina</taxon>
        <taxon>Sordariomycetes</taxon>
        <taxon>Hypocreomycetidae</taxon>
        <taxon>Hypocreales</taxon>
        <taxon>Nectriaceae</taxon>
        <taxon>Neonectria</taxon>
    </lineage>
</organism>
<evidence type="ECO:0000313" key="1">
    <source>
        <dbReference type="EMBL" id="KAK7420623.1"/>
    </source>
</evidence>
<dbReference type="SUPFAM" id="SSF56112">
    <property type="entry name" value="Protein kinase-like (PK-like)"/>
    <property type="match status" value="1"/>
</dbReference>
<sequence length="213" mass="23925">MGEGHDEGNSRQTSVKVGVFSAAKFRFNGNTVSAVGDWSDREHPNVLHLTILRSSFDRAVISTLLALPYTVQNLARALVPGYFLPSRVVLKKMKPEWDDEFDNEVCMYERLRPVQGHLIPICYGLAWCDGKRALVLSVVNGLLPFEQPLDSPLDAAEFCHRLRVAYSELGTFGLMYGDPKLDNYLLVDDRIVIVDLESVEEGKEEGIVERVIE</sequence>
<protein>
    <recommendedName>
        <fullName evidence="3">Protein kinase domain-containing protein</fullName>
    </recommendedName>
</protein>
<reference evidence="1 2" key="1">
    <citation type="journal article" date="2025" name="Microbiol. Resour. Announc.">
        <title>Draft genome sequences for Neonectria magnoliae and Neonectria punicea, canker pathogens of Liriodendron tulipifera and Acer saccharum in West Virginia.</title>
        <authorList>
            <person name="Petronek H.M."/>
            <person name="Kasson M.T."/>
            <person name="Metheny A.M."/>
            <person name="Stauder C.M."/>
            <person name="Lovett B."/>
            <person name="Lynch S.C."/>
            <person name="Garnas J.R."/>
            <person name="Kasson L.R."/>
            <person name="Stajich J.E."/>
        </authorList>
    </citation>
    <scope>NUCLEOTIDE SEQUENCE [LARGE SCALE GENOMIC DNA]</scope>
    <source>
        <strain evidence="1 2">NRRL 64651</strain>
    </source>
</reference>
<dbReference type="EMBL" id="JAZAVK010000132">
    <property type="protein sequence ID" value="KAK7420623.1"/>
    <property type="molecule type" value="Genomic_DNA"/>
</dbReference>
<keyword evidence="2" id="KW-1185">Reference proteome</keyword>